<keyword evidence="3" id="KW-1185">Reference proteome</keyword>
<feature type="region of interest" description="Disordered" evidence="1">
    <location>
        <begin position="20"/>
        <end position="40"/>
    </location>
</feature>
<dbReference type="Proteomes" id="UP000501690">
    <property type="component" value="Linkage Group LG1"/>
</dbReference>
<evidence type="ECO:0000313" key="2">
    <source>
        <dbReference type="EMBL" id="QCD76779.1"/>
    </source>
</evidence>
<evidence type="ECO:0000313" key="3">
    <source>
        <dbReference type="Proteomes" id="UP000501690"/>
    </source>
</evidence>
<organism evidence="2 3">
    <name type="scientific">Vigna unguiculata</name>
    <name type="common">Cowpea</name>
    <dbReference type="NCBI Taxonomy" id="3917"/>
    <lineage>
        <taxon>Eukaryota</taxon>
        <taxon>Viridiplantae</taxon>
        <taxon>Streptophyta</taxon>
        <taxon>Embryophyta</taxon>
        <taxon>Tracheophyta</taxon>
        <taxon>Spermatophyta</taxon>
        <taxon>Magnoliopsida</taxon>
        <taxon>eudicotyledons</taxon>
        <taxon>Gunneridae</taxon>
        <taxon>Pentapetalae</taxon>
        <taxon>rosids</taxon>
        <taxon>fabids</taxon>
        <taxon>Fabales</taxon>
        <taxon>Fabaceae</taxon>
        <taxon>Papilionoideae</taxon>
        <taxon>50 kb inversion clade</taxon>
        <taxon>NPAAA clade</taxon>
        <taxon>indigoferoid/millettioid clade</taxon>
        <taxon>Phaseoleae</taxon>
        <taxon>Vigna</taxon>
    </lineage>
</organism>
<accession>A0A4D6KNU0</accession>
<proteinExistence type="predicted"/>
<dbReference type="EMBL" id="CP039345">
    <property type="protein sequence ID" value="QCD76779.1"/>
    <property type="molecule type" value="Genomic_DNA"/>
</dbReference>
<gene>
    <name evidence="2" type="ORF">DEO72_LG1g400</name>
</gene>
<name>A0A4D6KNU0_VIGUN</name>
<evidence type="ECO:0000256" key="1">
    <source>
        <dbReference type="SAM" id="MobiDB-lite"/>
    </source>
</evidence>
<protein>
    <submittedName>
        <fullName evidence="2">Uncharacterized protein</fullName>
    </submittedName>
</protein>
<reference evidence="2 3" key="1">
    <citation type="submission" date="2019-04" db="EMBL/GenBank/DDBJ databases">
        <title>An improved genome assembly and genetic linkage map for asparagus bean, Vigna unguiculata ssp. sesquipedialis.</title>
        <authorList>
            <person name="Xia Q."/>
            <person name="Zhang R."/>
            <person name="Dong Y."/>
        </authorList>
    </citation>
    <scope>NUCLEOTIDE SEQUENCE [LARGE SCALE GENOMIC DNA]</scope>
    <source>
        <tissue evidence="2">Leaf</tissue>
    </source>
</reference>
<sequence>MLLIDKRTTPKIKYAYGRIPNAKKRTTKKNKNNNDNFDPAYHIPTELVSGLVSSSIQDHQPKPPSPNRAEHYMVSKNDTEFEFTSTKANLNSAVSAIKITPADKLISTGQLRPQALAIQNKSDSDHKSTQFLKLVTSNP</sequence>
<feature type="compositionally biased region" description="Basic residues" evidence="1">
    <location>
        <begin position="21"/>
        <end position="31"/>
    </location>
</feature>
<dbReference type="AlphaFoldDB" id="A0A4D6KNU0"/>